<dbReference type="Proteomes" id="UP000474159">
    <property type="component" value="Unassembled WGS sequence"/>
</dbReference>
<dbReference type="AlphaFoldDB" id="A0A6L3STF0"/>
<reference evidence="1 2" key="1">
    <citation type="submission" date="2019-09" db="EMBL/GenBank/DDBJ databases">
        <title>YIM 48816 draft genome.</title>
        <authorList>
            <person name="Jiang L."/>
        </authorList>
    </citation>
    <scope>NUCLEOTIDE SEQUENCE [LARGE SCALE GENOMIC DNA]</scope>
    <source>
        <strain evidence="1 2">YIM 48816</strain>
    </source>
</reference>
<dbReference type="OrthoDB" id="9798071at2"/>
<proteinExistence type="predicted"/>
<name>A0A6L3STF0_9HYPH</name>
<sequence>MEVSLSWTDERVDLLRRLWEDGQSASKIAAQLGGVTRNAVIGKVHRLGLAGRVKPVAGTPATTRKRSMRESEPEAASVTEIAAEAPEPIAITSHRPAPDFPPVPPAAIVDAVPLAVSQRVTIMDLRESMCRWPMGDPTTPEFRFCGGRSITGLPYCTHHAQIAYQPAAERKRDRRVAGLR</sequence>
<evidence type="ECO:0000313" key="2">
    <source>
        <dbReference type="Proteomes" id="UP000474159"/>
    </source>
</evidence>
<accession>A0A6L3STF0</accession>
<keyword evidence="2" id="KW-1185">Reference proteome</keyword>
<dbReference type="Gene3D" id="1.10.10.60">
    <property type="entry name" value="Homeodomain-like"/>
    <property type="match status" value="1"/>
</dbReference>
<dbReference type="EMBL" id="VZZK01000031">
    <property type="protein sequence ID" value="KAB1076420.1"/>
    <property type="molecule type" value="Genomic_DNA"/>
</dbReference>
<dbReference type="InterPro" id="IPR011681">
    <property type="entry name" value="GcrA"/>
</dbReference>
<protein>
    <submittedName>
        <fullName evidence="1">GcrA cell cycle regulator</fullName>
    </submittedName>
</protein>
<comment type="caution">
    <text evidence="1">The sequence shown here is derived from an EMBL/GenBank/DDBJ whole genome shotgun (WGS) entry which is preliminary data.</text>
</comment>
<dbReference type="Pfam" id="PF07750">
    <property type="entry name" value="GcrA"/>
    <property type="match status" value="1"/>
</dbReference>
<gene>
    <name evidence="1" type="ORF">F6X53_23745</name>
</gene>
<evidence type="ECO:0000313" key="1">
    <source>
        <dbReference type="EMBL" id="KAB1076420.1"/>
    </source>
</evidence>
<organism evidence="1 2">
    <name type="scientific">Methylobacterium soli</name>
    <dbReference type="NCBI Taxonomy" id="553447"/>
    <lineage>
        <taxon>Bacteria</taxon>
        <taxon>Pseudomonadati</taxon>
        <taxon>Pseudomonadota</taxon>
        <taxon>Alphaproteobacteria</taxon>
        <taxon>Hyphomicrobiales</taxon>
        <taxon>Methylobacteriaceae</taxon>
        <taxon>Methylobacterium</taxon>
    </lineage>
</organism>